<organism evidence="1 2">
    <name type="scientific">Armillaria borealis</name>
    <dbReference type="NCBI Taxonomy" id="47425"/>
    <lineage>
        <taxon>Eukaryota</taxon>
        <taxon>Fungi</taxon>
        <taxon>Dikarya</taxon>
        <taxon>Basidiomycota</taxon>
        <taxon>Agaricomycotina</taxon>
        <taxon>Agaricomycetes</taxon>
        <taxon>Agaricomycetidae</taxon>
        <taxon>Agaricales</taxon>
        <taxon>Marasmiineae</taxon>
        <taxon>Physalacriaceae</taxon>
        <taxon>Armillaria</taxon>
    </lineage>
</organism>
<evidence type="ECO:0000313" key="1">
    <source>
        <dbReference type="EMBL" id="KAK0421449.1"/>
    </source>
</evidence>
<sequence>IVCGAVDDEMEEAWLDLDSDAIDGSQVIDITCNLHVLRLLLSENSLLRASSGVRHATWTGEYQRIYVSVLLSFIHMTDFLQRAGWGNSFCSSTHSGVRTASFVTGGYWNVSMSAIKSEVAQEPDTMMKIASCVHGS</sequence>
<evidence type="ECO:0000313" key="2">
    <source>
        <dbReference type="Proteomes" id="UP001175226"/>
    </source>
</evidence>
<feature type="non-terminal residue" evidence="1">
    <location>
        <position position="1"/>
    </location>
</feature>
<name>A0AA39IE96_9AGAR</name>
<protein>
    <submittedName>
        <fullName evidence="1">Uncharacterized protein</fullName>
    </submittedName>
</protein>
<keyword evidence="2" id="KW-1185">Reference proteome</keyword>
<accession>A0AA39IE96</accession>
<gene>
    <name evidence="1" type="ORF">EV421DRAFT_1748527</name>
</gene>
<reference evidence="1" key="1">
    <citation type="submission" date="2023-06" db="EMBL/GenBank/DDBJ databases">
        <authorList>
            <consortium name="Lawrence Berkeley National Laboratory"/>
            <person name="Ahrendt S."/>
            <person name="Sahu N."/>
            <person name="Indic B."/>
            <person name="Wong-Bajracharya J."/>
            <person name="Merenyi Z."/>
            <person name="Ke H.-M."/>
            <person name="Monk M."/>
            <person name="Kocsube S."/>
            <person name="Drula E."/>
            <person name="Lipzen A."/>
            <person name="Balint B."/>
            <person name="Henrissat B."/>
            <person name="Andreopoulos B."/>
            <person name="Martin F.M."/>
            <person name="Harder C.B."/>
            <person name="Rigling D."/>
            <person name="Ford K.L."/>
            <person name="Foster G.D."/>
            <person name="Pangilinan J."/>
            <person name="Papanicolaou A."/>
            <person name="Barry K."/>
            <person name="LaButti K."/>
            <person name="Viragh M."/>
            <person name="Koriabine M."/>
            <person name="Yan M."/>
            <person name="Riley R."/>
            <person name="Champramary S."/>
            <person name="Plett K.L."/>
            <person name="Tsai I.J."/>
            <person name="Slot J."/>
            <person name="Sipos G."/>
            <person name="Plett J."/>
            <person name="Nagy L.G."/>
            <person name="Grigoriev I.V."/>
        </authorList>
    </citation>
    <scope>NUCLEOTIDE SEQUENCE</scope>
    <source>
        <strain evidence="1">FPL87.14</strain>
    </source>
</reference>
<dbReference type="EMBL" id="JAUEPT010000735">
    <property type="protein sequence ID" value="KAK0421449.1"/>
    <property type="molecule type" value="Genomic_DNA"/>
</dbReference>
<dbReference type="Proteomes" id="UP001175226">
    <property type="component" value="Unassembled WGS sequence"/>
</dbReference>
<comment type="caution">
    <text evidence="1">The sequence shown here is derived from an EMBL/GenBank/DDBJ whole genome shotgun (WGS) entry which is preliminary data.</text>
</comment>
<proteinExistence type="predicted"/>
<dbReference type="AlphaFoldDB" id="A0AA39IE96"/>